<sequence>MNLSRRTAVIAGVFFLLTEVGAIVGVVLYDPILNAADYIAGAGADGSILLGLLFELLLVIAAVGTAVTLYPILKRQNEGLALAFVAARVLEAAIILVGTFSLLTIVTLRQQFAGATDADLGTLSTISSSLVVLRDWTYLFGPNFALGAASLLLASLMYSSRLVPRPIAVLGLAGGTLISLSAIAVMLGLYGQFSTLGLVVALPVFAWELSLAVWLITKGFRPVSILTTPAARLDIAAAQPGLQ</sequence>
<keyword evidence="1" id="KW-0812">Transmembrane</keyword>
<dbReference type="RefSeq" id="WP_134431835.1">
    <property type="nucleotide sequence ID" value="NZ_SOGQ01000065.1"/>
</dbReference>
<feature type="transmembrane region" description="Helical" evidence="1">
    <location>
        <begin position="136"/>
        <end position="156"/>
    </location>
</feature>
<organism evidence="2 3">
    <name type="scientific">Cryobacterium sinapicolor</name>
    <dbReference type="NCBI Taxonomy" id="1259236"/>
    <lineage>
        <taxon>Bacteria</taxon>
        <taxon>Bacillati</taxon>
        <taxon>Actinomycetota</taxon>
        <taxon>Actinomycetes</taxon>
        <taxon>Micrococcales</taxon>
        <taxon>Microbacteriaceae</taxon>
        <taxon>Cryobacterium</taxon>
    </lineage>
</organism>
<reference evidence="2 3" key="1">
    <citation type="submission" date="2019-03" db="EMBL/GenBank/DDBJ databases">
        <title>Genomics of glacier-inhabiting Cryobacterium strains.</title>
        <authorList>
            <person name="Liu Q."/>
            <person name="Xin Y.-H."/>
        </authorList>
    </citation>
    <scope>NUCLEOTIDE SEQUENCE [LARGE SCALE GENOMIC DNA]</scope>
    <source>
        <strain evidence="2 3">TMT1-23-1</strain>
    </source>
</reference>
<dbReference type="InterPro" id="IPR025495">
    <property type="entry name" value="DUF4386"/>
</dbReference>
<feature type="transmembrane region" description="Helical" evidence="1">
    <location>
        <begin position="7"/>
        <end position="28"/>
    </location>
</feature>
<evidence type="ECO:0000313" key="2">
    <source>
        <dbReference type="EMBL" id="TFC96407.1"/>
    </source>
</evidence>
<dbReference type="Proteomes" id="UP000297853">
    <property type="component" value="Unassembled WGS sequence"/>
</dbReference>
<gene>
    <name evidence="2" type="ORF">E3T28_12690</name>
</gene>
<feature type="transmembrane region" description="Helical" evidence="1">
    <location>
        <begin position="80"/>
        <end position="106"/>
    </location>
</feature>
<keyword evidence="3" id="KW-1185">Reference proteome</keyword>
<dbReference type="EMBL" id="SOGQ01000065">
    <property type="protein sequence ID" value="TFC96407.1"/>
    <property type="molecule type" value="Genomic_DNA"/>
</dbReference>
<keyword evidence="1" id="KW-1133">Transmembrane helix</keyword>
<feature type="transmembrane region" description="Helical" evidence="1">
    <location>
        <begin position="168"/>
        <end position="190"/>
    </location>
</feature>
<evidence type="ECO:0000256" key="1">
    <source>
        <dbReference type="SAM" id="Phobius"/>
    </source>
</evidence>
<protein>
    <submittedName>
        <fullName evidence="2">DUF4386 domain-containing protein</fullName>
    </submittedName>
</protein>
<feature type="transmembrane region" description="Helical" evidence="1">
    <location>
        <begin position="48"/>
        <end position="73"/>
    </location>
</feature>
<dbReference type="Pfam" id="PF14329">
    <property type="entry name" value="DUF4386"/>
    <property type="match status" value="1"/>
</dbReference>
<feature type="transmembrane region" description="Helical" evidence="1">
    <location>
        <begin position="196"/>
        <end position="216"/>
    </location>
</feature>
<keyword evidence="1" id="KW-0472">Membrane</keyword>
<evidence type="ECO:0000313" key="3">
    <source>
        <dbReference type="Proteomes" id="UP000297853"/>
    </source>
</evidence>
<name>A0ABY2IZ76_9MICO</name>
<accession>A0ABY2IZ76</accession>
<proteinExistence type="predicted"/>
<comment type="caution">
    <text evidence="2">The sequence shown here is derived from an EMBL/GenBank/DDBJ whole genome shotgun (WGS) entry which is preliminary data.</text>
</comment>